<reference evidence="3" key="2">
    <citation type="journal article" date="2022" name="Proc. Natl. Acad. Sci. U.S.A.">
        <title>Diploid-dominant life cycles characterize the early evolution of Fungi.</title>
        <authorList>
            <person name="Amses K.R."/>
            <person name="Simmons D.R."/>
            <person name="Longcore J.E."/>
            <person name="Mondo S.J."/>
            <person name="Seto K."/>
            <person name="Jeronimo G.H."/>
            <person name="Bonds A.E."/>
            <person name="Quandt C.A."/>
            <person name="Davis W.J."/>
            <person name="Chang Y."/>
            <person name="Federici B.A."/>
            <person name="Kuo A."/>
            <person name="LaButti K."/>
            <person name="Pangilinan J."/>
            <person name="Andreopoulos W."/>
            <person name="Tritt A."/>
            <person name="Riley R."/>
            <person name="Hundley H."/>
            <person name="Johnson J."/>
            <person name="Lipzen A."/>
            <person name="Barry K."/>
            <person name="Lang B.F."/>
            <person name="Cuomo C.A."/>
            <person name="Buchler N.E."/>
            <person name="Grigoriev I.V."/>
            <person name="Spatafora J.W."/>
            <person name="Stajich J.E."/>
            <person name="James T.Y."/>
        </authorList>
    </citation>
    <scope>NUCLEOTIDE SEQUENCE</scope>
    <source>
        <strain evidence="3">AG</strain>
    </source>
</reference>
<evidence type="ECO:0000256" key="2">
    <source>
        <dbReference type="SAM" id="Phobius"/>
    </source>
</evidence>
<feature type="compositionally biased region" description="Basic and acidic residues" evidence="1">
    <location>
        <begin position="224"/>
        <end position="247"/>
    </location>
</feature>
<keyword evidence="2" id="KW-0812">Transmembrane</keyword>
<gene>
    <name evidence="3" type="ORF">K450DRAFT_226416</name>
</gene>
<evidence type="ECO:0000313" key="3">
    <source>
        <dbReference type="EMBL" id="KAI8582684.1"/>
    </source>
</evidence>
<dbReference type="Proteomes" id="UP001206595">
    <property type="component" value="Unassembled WGS sequence"/>
</dbReference>
<protein>
    <submittedName>
        <fullName evidence="3">Uncharacterized protein</fullName>
    </submittedName>
</protein>
<keyword evidence="2" id="KW-1133">Transmembrane helix</keyword>
<feature type="compositionally biased region" description="Polar residues" evidence="1">
    <location>
        <begin position="24"/>
        <end position="35"/>
    </location>
</feature>
<feature type="region of interest" description="Disordered" evidence="1">
    <location>
        <begin position="1"/>
        <end position="83"/>
    </location>
</feature>
<dbReference type="GeneID" id="75911905"/>
<keyword evidence="4" id="KW-1185">Reference proteome</keyword>
<evidence type="ECO:0000256" key="1">
    <source>
        <dbReference type="SAM" id="MobiDB-lite"/>
    </source>
</evidence>
<sequence>MFGFRKHKSDDQASDHGSEVATLPTGSDSNENQDIPQEEDNQSPPEGSPTESKGFFRGLFSKGQRKRDPLDPPPECFSRPLDLPQEQMPFPAFEISCNGRLLDAGWPVEYPGEVLIAHDIQESEWTRFLEDLSLTARLKPRDRIVSHVIPMTLGVGLYGILISNAIRRIMKRGKANGVASVVDIWNACYFQIRGVKVTLMRGEKILSGLEVDDDDSSQSSSDSSSHKGSDNNDESKKDSQEEQQKKEEDEEEEEEEEEDDKKRASPYYLLIEFQPIDPQHQSEVLLDQSTVDKS</sequence>
<accession>A0AAD5EFT5</accession>
<evidence type="ECO:0000313" key="4">
    <source>
        <dbReference type="Proteomes" id="UP001206595"/>
    </source>
</evidence>
<keyword evidence="2" id="KW-0472">Membrane</keyword>
<dbReference type="AlphaFoldDB" id="A0AAD5EFT5"/>
<feature type="transmembrane region" description="Helical" evidence="2">
    <location>
        <begin position="144"/>
        <end position="166"/>
    </location>
</feature>
<feature type="compositionally biased region" description="Polar residues" evidence="1">
    <location>
        <begin position="42"/>
        <end position="51"/>
    </location>
</feature>
<feature type="compositionally biased region" description="Basic and acidic residues" evidence="1">
    <location>
        <begin position="8"/>
        <end position="18"/>
    </location>
</feature>
<comment type="caution">
    <text evidence="3">The sequence shown here is derived from an EMBL/GenBank/DDBJ whole genome shotgun (WGS) entry which is preliminary data.</text>
</comment>
<dbReference type="EMBL" id="MU620899">
    <property type="protein sequence ID" value="KAI8582684.1"/>
    <property type="molecule type" value="Genomic_DNA"/>
</dbReference>
<feature type="compositionally biased region" description="Acidic residues" evidence="1">
    <location>
        <begin position="248"/>
        <end position="259"/>
    </location>
</feature>
<dbReference type="InterPro" id="IPR028018">
    <property type="entry name" value="DUF4646"/>
</dbReference>
<dbReference type="RefSeq" id="XP_051447688.1">
    <property type="nucleotide sequence ID" value="XM_051586557.1"/>
</dbReference>
<dbReference type="Pfam" id="PF15496">
    <property type="entry name" value="DUF4646"/>
    <property type="match status" value="1"/>
</dbReference>
<name>A0AAD5EFT5_UMBRA</name>
<organism evidence="3 4">
    <name type="scientific">Umbelopsis ramanniana AG</name>
    <dbReference type="NCBI Taxonomy" id="1314678"/>
    <lineage>
        <taxon>Eukaryota</taxon>
        <taxon>Fungi</taxon>
        <taxon>Fungi incertae sedis</taxon>
        <taxon>Mucoromycota</taxon>
        <taxon>Mucoromycotina</taxon>
        <taxon>Umbelopsidomycetes</taxon>
        <taxon>Umbelopsidales</taxon>
        <taxon>Umbelopsidaceae</taxon>
        <taxon>Umbelopsis</taxon>
    </lineage>
</organism>
<feature type="compositionally biased region" description="Polar residues" evidence="1">
    <location>
        <begin position="279"/>
        <end position="294"/>
    </location>
</feature>
<reference evidence="3" key="1">
    <citation type="submission" date="2021-06" db="EMBL/GenBank/DDBJ databases">
        <authorList>
            <consortium name="DOE Joint Genome Institute"/>
            <person name="Mondo S.J."/>
            <person name="Amses K.R."/>
            <person name="Simmons D.R."/>
            <person name="Longcore J.E."/>
            <person name="Seto K."/>
            <person name="Alves G.H."/>
            <person name="Bonds A.E."/>
            <person name="Quandt C.A."/>
            <person name="Davis W.J."/>
            <person name="Chang Y."/>
            <person name="Letcher P.M."/>
            <person name="Powell M.J."/>
            <person name="Kuo A."/>
            <person name="Labutti K."/>
            <person name="Pangilinan J."/>
            <person name="Andreopoulos W."/>
            <person name="Tritt A."/>
            <person name="Riley R."/>
            <person name="Hundley H."/>
            <person name="Johnson J."/>
            <person name="Lipzen A."/>
            <person name="Barry K."/>
            <person name="Berbee M.L."/>
            <person name="Buchler N.E."/>
            <person name="Grigoriev I.V."/>
            <person name="Spatafora J.W."/>
            <person name="Stajich J.E."/>
            <person name="James T.Y."/>
        </authorList>
    </citation>
    <scope>NUCLEOTIDE SEQUENCE</scope>
    <source>
        <strain evidence="3">AG</strain>
    </source>
</reference>
<feature type="region of interest" description="Disordered" evidence="1">
    <location>
        <begin position="210"/>
        <end position="294"/>
    </location>
</feature>
<proteinExistence type="predicted"/>